<gene>
    <name evidence="5" type="ORF">QX51_10355</name>
</gene>
<evidence type="ECO:0000256" key="2">
    <source>
        <dbReference type="ARBA" id="ARBA00023125"/>
    </source>
</evidence>
<dbReference type="InterPro" id="IPR018060">
    <property type="entry name" value="HTH_AraC"/>
</dbReference>
<dbReference type="InterPro" id="IPR009057">
    <property type="entry name" value="Homeodomain-like_sf"/>
</dbReference>
<dbReference type="PROSITE" id="PS00041">
    <property type="entry name" value="HTH_ARAC_FAMILY_1"/>
    <property type="match status" value="1"/>
</dbReference>
<name>A0A0B3VWU5_9FIRM</name>
<dbReference type="GO" id="GO:0003700">
    <property type="term" value="F:DNA-binding transcription factor activity"/>
    <property type="evidence" value="ECO:0007669"/>
    <property type="project" value="InterPro"/>
</dbReference>
<evidence type="ECO:0000256" key="3">
    <source>
        <dbReference type="ARBA" id="ARBA00023163"/>
    </source>
</evidence>
<organism evidence="5 6">
    <name type="scientific">Terrisporobacter othiniensis</name>
    <dbReference type="NCBI Taxonomy" id="1577792"/>
    <lineage>
        <taxon>Bacteria</taxon>
        <taxon>Bacillati</taxon>
        <taxon>Bacillota</taxon>
        <taxon>Clostridia</taxon>
        <taxon>Peptostreptococcales</taxon>
        <taxon>Peptostreptococcaceae</taxon>
        <taxon>Terrisporobacter</taxon>
    </lineage>
</organism>
<evidence type="ECO:0000313" key="6">
    <source>
        <dbReference type="Proteomes" id="UP000031189"/>
    </source>
</evidence>
<dbReference type="SUPFAM" id="SSF51621">
    <property type="entry name" value="Phosphoenolpyruvate/pyruvate domain"/>
    <property type="match status" value="1"/>
</dbReference>
<dbReference type="SMART" id="SM00342">
    <property type="entry name" value="HTH_ARAC"/>
    <property type="match status" value="1"/>
</dbReference>
<dbReference type="Proteomes" id="UP000031189">
    <property type="component" value="Unassembled WGS sequence"/>
</dbReference>
<dbReference type="InterPro" id="IPR009215">
    <property type="entry name" value="TIM-br_IGPS-like"/>
</dbReference>
<feature type="domain" description="HTH araC/xylS-type" evidence="4">
    <location>
        <begin position="295"/>
        <end position="393"/>
    </location>
</feature>
<dbReference type="InterPro" id="IPR015813">
    <property type="entry name" value="Pyrv/PenolPyrv_kinase-like_dom"/>
</dbReference>
<dbReference type="GO" id="GO:0003824">
    <property type="term" value="F:catalytic activity"/>
    <property type="evidence" value="ECO:0007669"/>
    <property type="project" value="InterPro"/>
</dbReference>
<dbReference type="RefSeq" id="WP_039679842.1">
    <property type="nucleotide sequence ID" value="NZ_JAXECK010000026.1"/>
</dbReference>
<evidence type="ECO:0000259" key="4">
    <source>
        <dbReference type="PROSITE" id="PS01124"/>
    </source>
</evidence>
<dbReference type="SUPFAM" id="SSF46689">
    <property type="entry name" value="Homeodomain-like"/>
    <property type="match status" value="2"/>
</dbReference>
<dbReference type="PANTHER" id="PTHR31862">
    <property type="entry name" value="UPF0261 DOMAIN PROTEIN (AFU_ORTHOLOGUE AFUA_1G10120)"/>
    <property type="match status" value="1"/>
</dbReference>
<dbReference type="Pfam" id="PF12833">
    <property type="entry name" value="HTH_18"/>
    <property type="match status" value="1"/>
</dbReference>
<evidence type="ECO:0000256" key="1">
    <source>
        <dbReference type="ARBA" id="ARBA00023015"/>
    </source>
</evidence>
<dbReference type="InterPro" id="IPR013785">
    <property type="entry name" value="Aldolase_TIM"/>
</dbReference>
<dbReference type="STRING" id="1577792.QX51_10355"/>
<dbReference type="Gene3D" id="3.20.20.70">
    <property type="entry name" value="Aldolase class I"/>
    <property type="match status" value="1"/>
</dbReference>
<sequence length="407" mass="45993">MDRRKILERLRAQVEKGNHILGVATGSGMTAKYSERAGADFLLMLNSGKFRQMGRGSLAGFLPYSNSNDMVMEFASREIIPLVKDIPIIFGVNATDPTKDIDIYIDEIIRKGFSGVNNYPTIGLIDGKLREALEESGFSYLLEVDLIRKAHKKGLFTVAFVFDEIQAKQMIEAGADTICVHLGLTEGGLLGAKKVFSLESVKSKMEKIFKLCNELNPNVIKLIYGGPVKTPIDIQYMYSNEDLMGYIGGSAFERIPLEKSLTKTIKDFKTTSNVDEDDLMVKMLDGITKHYDYVEFVKKYVAENYMNEISFLDLAKVAHVSRSYLSSLFKKEVGCSFPEYLVKFRINKAVDILNKKDIPLSTVASLVGYNDYSQFSKMFKKYKGYSPIRHKHKITEHKNVYLKSKTE</sequence>
<dbReference type="GO" id="GO:0043565">
    <property type="term" value="F:sequence-specific DNA binding"/>
    <property type="evidence" value="ECO:0007669"/>
    <property type="project" value="InterPro"/>
</dbReference>
<dbReference type="OrthoDB" id="9805644at2"/>
<dbReference type="InterPro" id="IPR018062">
    <property type="entry name" value="HTH_AraC-typ_CS"/>
</dbReference>
<keyword evidence="6" id="KW-1185">Reference proteome</keyword>
<protein>
    <submittedName>
        <fullName evidence="5">AraC family transcriptional regulator</fullName>
    </submittedName>
</protein>
<comment type="caution">
    <text evidence="5">The sequence shown here is derived from an EMBL/GenBank/DDBJ whole genome shotgun (WGS) entry which is preliminary data.</text>
</comment>
<keyword evidence="2" id="KW-0238">DNA-binding</keyword>
<proteinExistence type="predicted"/>
<dbReference type="EMBL" id="JWHR01000093">
    <property type="protein sequence ID" value="KHS57084.1"/>
    <property type="molecule type" value="Genomic_DNA"/>
</dbReference>
<reference evidence="5 6" key="1">
    <citation type="submission" date="2014-12" db="EMBL/GenBank/DDBJ databases">
        <title>Draft genome sequence of Terrisporobacter sp. 08-306576, isolated from the blood culture of a bacteremia patient.</title>
        <authorList>
            <person name="Lund L.C."/>
            <person name="Sydenham T.V."/>
            <person name="Hogh S.V."/>
            <person name="Skov M.N."/>
            <person name="Kemp M."/>
            <person name="Justesen U.S."/>
        </authorList>
    </citation>
    <scope>NUCLEOTIDE SEQUENCE [LARGE SCALE GENOMIC DNA]</scope>
    <source>
        <strain evidence="5 6">08-306576</strain>
    </source>
</reference>
<accession>A0A0B3VWU5</accession>
<dbReference type="Pfam" id="PF09370">
    <property type="entry name" value="PEP_hydrolase"/>
    <property type="match status" value="1"/>
</dbReference>
<dbReference type="Gene3D" id="1.10.10.60">
    <property type="entry name" value="Homeodomain-like"/>
    <property type="match status" value="2"/>
</dbReference>
<keyword evidence="1" id="KW-0805">Transcription regulation</keyword>
<dbReference type="PROSITE" id="PS01124">
    <property type="entry name" value="HTH_ARAC_FAMILY_2"/>
    <property type="match status" value="1"/>
</dbReference>
<dbReference type="AlphaFoldDB" id="A0A0B3VWU5"/>
<dbReference type="PANTHER" id="PTHR31862:SF1">
    <property type="entry name" value="UPF0261 DOMAIN PROTEIN (AFU_ORTHOLOGUE AFUA_1G10120)"/>
    <property type="match status" value="1"/>
</dbReference>
<keyword evidence="3" id="KW-0804">Transcription</keyword>
<evidence type="ECO:0000313" key="5">
    <source>
        <dbReference type="EMBL" id="KHS57084.1"/>
    </source>
</evidence>
<dbReference type="InterPro" id="IPR051353">
    <property type="entry name" value="Tobamovirus_resist_UPF0261"/>
</dbReference>